<dbReference type="EMBL" id="JAQQWP010000003">
    <property type="protein sequence ID" value="KAK8123843.1"/>
    <property type="molecule type" value="Genomic_DNA"/>
</dbReference>
<keyword evidence="2" id="KW-0560">Oxidoreductase</keyword>
<proteinExistence type="inferred from homology"/>
<accession>A0AAW0R4D8</accession>
<comment type="caution">
    <text evidence="4">The sequence shown here is derived from an EMBL/GenBank/DDBJ whole genome shotgun (WGS) entry which is preliminary data.</text>
</comment>
<evidence type="ECO:0000256" key="2">
    <source>
        <dbReference type="ARBA" id="ARBA00023002"/>
    </source>
</evidence>
<evidence type="ECO:0000313" key="4">
    <source>
        <dbReference type="EMBL" id="KAK8123843.1"/>
    </source>
</evidence>
<keyword evidence="5" id="KW-1185">Reference proteome</keyword>
<comment type="similarity">
    <text evidence="1">Belongs to the zinc-containing alcohol dehydrogenase family.</text>
</comment>
<dbReference type="AlphaFoldDB" id="A0AAW0R4D8"/>
<gene>
    <name evidence="4" type="ORF">PG999_003761</name>
</gene>
<sequence>MAANRTHTAIAFVGARKPLEAIQVPTVSPKGDEILIRSQFTASTPLDLHRADGGLLMKSGDIFGSTTVGVVEEVGPSAAGRLQVGDRVFGWAFQEPRYKGHQEYVTAPEWMFGKIPENISSEEAATVSENLITVFNTMATDLGLPTPWPKPENYVPDHANDPILVWGAASSVGQFALQVLRWYGYGQILATASPSHHEYLRGLGASECFDYRDAGIAQKVLAAASRLHQSGANSDGAAEAIPFIIDCIGSRDGSLGPIIRGKIAQTGSVVAVMLPVILTHASPEQVPEYSMDVAEVLGSLGTAASSGITVKGVRTFFVYNNNPFFKEKLPSEIMPALLAQGIVTPQRYRLVEGKNMLEREENALQQMREGGVSGVKLVWRTLNQ</sequence>
<dbReference type="GO" id="GO:0016651">
    <property type="term" value="F:oxidoreductase activity, acting on NAD(P)H"/>
    <property type="evidence" value="ECO:0007669"/>
    <property type="project" value="InterPro"/>
</dbReference>
<dbReference type="SUPFAM" id="SSF51735">
    <property type="entry name" value="NAD(P)-binding Rossmann-fold domains"/>
    <property type="match status" value="1"/>
</dbReference>
<evidence type="ECO:0000259" key="3">
    <source>
        <dbReference type="SMART" id="SM00829"/>
    </source>
</evidence>
<dbReference type="InterPro" id="IPR047122">
    <property type="entry name" value="Trans-enoyl_RdTase-like"/>
</dbReference>
<organism evidence="4 5">
    <name type="scientific">Apiospora kogelbergensis</name>
    <dbReference type="NCBI Taxonomy" id="1337665"/>
    <lineage>
        <taxon>Eukaryota</taxon>
        <taxon>Fungi</taxon>
        <taxon>Dikarya</taxon>
        <taxon>Ascomycota</taxon>
        <taxon>Pezizomycotina</taxon>
        <taxon>Sordariomycetes</taxon>
        <taxon>Xylariomycetidae</taxon>
        <taxon>Amphisphaeriales</taxon>
        <taxon>Apiosporaceae</taxon>
        <taxon>Apiospora</taxon>
    </lineage>
</organism>
<reference evidence="4 5" key="1">
    <citation type="submission" date="2023-01" db="EMBL/GenBank/DDBJ databases">
        <title>Analysis of 21 Apiospora genomes using comparative genomics revels a genus with tremendous synthesis potential of carbohydrate active enzymes and secondary metabolites.</title>
        <authorList>
            <person name="Sorensen T."/>
        </authorList>
    </citation>
    <scope>NUCLEOTIDE SEQUENCE [LARGE SCALE GENOMIC DNA]</scope>
    <source>
        <strain evidence="4 5">CBS 117206</strain>
    </source>
</reference>
<dbReference type="Proteomes" id="UP001392437">
    <property type="component" value="Unassembled WGS sequence"/>
</dbReference>
<feature type="domain" description="Enoyl reductase (ER)" evidence="3">
    <location>
        <begin position="14"/>
        <end position="378"/>
    </location>
</feature>
<dbReference type="CDD" id="cd08249">
    <property type="entry name" value="enoyl_reductase_like"/>
    <property type="match status" value="1"/>
</dbReference>
<protein>
    <recommendedName>
        <fullName evidence="3">Enoyl reductase (ER) domain-containing protein</fullName>
    </recommendedName>
</protein>
<dbReference type="InterPro" id="IPR036291">
    <property type="entry name" value="NAD(P)-bd_dom_sf"/>
</dbReference>
<dbReference type="Gene3D" id="3.40.50.720">
    <property type="entry name" value="NAD(P)-binding Rossmann-like Domain"/>
    <property type="match status" value="1"/>
</dbReference>
<dbReference type="Pfam" id="PF08240">
    <property type="entry name" value="ADH_N"/>
    <property type="match status" value="1"/>
</dbReference>
<dbReference type="PANTHER" id="PTHR45348">
    <property type="entry name" value="HYPOTHETICAL OXIDOREDUCTASE (EUROFUNG)"/>
    <property type="match status" value="1"/>
</dbReference>
<dbReference type="InterPro" id="IPR011032">
    <property type="entry name" value="GroES-like_sf"/>
</dbReference>
<name>A0AAW0R4D8_9PEZI</name>
<dbReference type="InterPro" id="IPR013154">
    <property type="entry name" value="ADH-like_N"/>
</dbReference>
<evidence type="ECO:0000313" key="5">
    <source>
        <dbReference type="Proteomes" id="UP001392437"/>
    </source>
</evidence>
<dbReference type="PANTHER" id="PTHR45348:SF3">
    <property type="entry name" value="ENOYL REDUCTASE (ER) DOMAIN-CONTAINING PROTEIN"/>
    <property type="match status" value="1"/>
</dbReference>
<dbReference type="Gene3D" id="3.90.180.10">
    <property type="entry name" value="Medium-chain alcohol dehydrogenases, catalytic domain"/>
    <property type="match status" value="1"/>
</dbReference>
<dbReference type="SMART" id="SM00829">
    <property type="entry name" value="PKS_ER"/>
    <property type="match status" value="1"/>
</dbReference>
<dbReference type="SUPFAM" id="SSF50129">
    <property type="entry name" value="GroES-like"/>
    <property type="match status" value="1"/>
</dbReference>
<dbReference type="InterPro" id="IPR020843">
    <property type="entry name" value="ER"/>
</dbReference>
<evidence type="ECO:0000256" key="1">
    <source>
        <dbReference type="ARBA" id="ARBA00008072"/>
    </source>
</evidence>